<dbReference type="Proteomes" id="UP001056012">
    <property type="component" value="Chromosome 6"/>
</dbReference>
<dbReference type="VEuPathDB" id="FungiDB:yc1106_07668"/>
<sequence length="64" mass="7176">MQPQMHVDEDADIELDEDLNTEEADARAEAAVLEYTLSSKSTLTAKKCAARMDLDIFKRAVDVF</sequence>
<reference evidence="1" key="1">
    <citation type="submission" date="2021-12" db="EMBL/GenBank/DDBJ databases">
        <title>Curvularia clavata genome.</title>
        <authorList>
            <person name="Cao Y."/>
        </authorList>
    </citation>
    <scope>NUCLEOTIDE SEQUENCE</scope>
    <source>
        <strain evidence="1">Yc1106</strain>
    </source>
</reference>
<organism evidence="1 2">
    <name type="scientific">Curvularia clavata</name>
    <dbReference type="NCBI Taxonomy" id="95742"/>
    <lineage>
        <taxon>Eukaryota</taxon>
        <taxon>Fungi</taxon>
        <taxon>Dikarya</taxon>
        <taxon>Ascomycota</taxon>
        <taxon>Pezizomycotina</taxon>
        <taxon>Dothideomycetes</taxon>
        <taxon>Pleosporomycetidae</taxon>
        <taxon>Pleosporales</taxon>
        <taxon>Pleosporineae</taxon>
        <taxon>Pleosporaceae</taxon>
        <taxon>Curvularia</taxon>
    </lineage>
</organism>
<accession>A0A9Q9DW08</accession>
<keyword evidence="2" id="KW-1185">Reference proteome</keyword>
<evidence type="ECO:0000313" key="1">
    <source>
        <dbReference type="EMBL" id="USP80394.1"/>
    </source>
</evidence>
<proteinExistence type="predicted"/>
<name>A0A9Q9DW08_CURCL</name>
<dbReference type="EMBL" id="CP089279">
    <property type="protein sequence ID" value="USP80394.1"/>
    <property type="molecule type" value="Genomic_DNA"/>
</dbReference>
<dbReference type="AlphaFoldDB" id="A0A9Q9DW08"/>
<protein>
    <submittedName>
        <fullName evidence="1">Uncharacterized protein</fullName>
    </submittedName>
</protein>
<gene>
    <name evidence="1" type="ORF">yc1106_07668</name>
</gene>
<evidence type="ECO:0000313" key="2">
    <source>
        <dbReference type="Proteomes" id="UP001056012"/>
    </source>
</evidence>